<dbReference type="Gene3D" id="3.30.70.20">
    <property type="match status" value="1"/>
</dbReference>
<comment type="cofactor">
    <cofactor evidence="1">
        <name>[4Fe-4S] cluster</name>
        <dbReference type="ChEBI" id="CHEBI:49883"/>
    </cofactor>
</comment>
<dbReference type="PROSITE" id="PS51839">
    <property type="entry name" value="4FE4S_HC3"/>
    <property type="match status" value="1"/>
</dbReference>
<evidence type="ECO:0000256" key="4">
    <source>
        <dbReference type="ARBA" id="ARBA00022714"/>
    </source>
</evidence>
<evidence type="ECO:0000259" key="14">
    <source>
        <dbReference type="PROSITE" id="PS51379"/>
    </source>
</evidence>
<dbReference type="InterPro" id="IPR036010">
    <property type="entry name" value="2Fe-2S_ferredoxin-like_sf"/>
</dbReference>
<evidence type="ECO:0000259" key="16">
    <source>
        <dbReference type="PROSITE" id="PS51839"/>
    </source>
</evidence>
<evidence type="ECO:0000259" key="15">
    <source>
        <dbReference type="PROSITE" id="PS51669"/>
    </source>
</evidence>
<dbReference type="SMART" id="SM00929">
    <property type="entry name" value="NADH-G_4Fe-4S_3"/>
    <property type="match status" value="1"/>
</dbReference>
<reference evidence="17 18" key="1">
    <citation type="submission" date="2019-06" db="EMBL/GenBank/DDBJ databases">
        <title>Persicimonas caeni gen. nov., sp. nov., a predatory bacterium isolated from solar saltern.</title>
        <authorList>
            <person name="Wang S."/>
        </authorList>
    </citation>
    <scope>NUCLEOTIDE SEQUENCE [LARGE SCALE GENOMIC DNA]</scope>
    <source>
        <strain evidence="17 18">YN101</strain>
    </source>
</reference>
<dbReference type="Pfam" id="PF22117">
    <property type="entry name" value="Fer4_Nqo3"/>
    <property type="match status" value="1"/>
</dbReference>
<evidence type="ECO:0000256" key="7">
    <source>
        <dbReference type="ARBA" id="ARBA00022967"/>
    </source>
</evidence>
<dbReference type="GO" id="GO:0051537">
    <property type="term" value="F:2 iron, 2 sulfur cluster binding"/>
    <property type="evidence" value="ECO:0007669"/>
    <property type="project" value="UniProtKB-KW"/>
</dbReference>
<dbReference type="Pfam" id="PF00384">
    <property type="entry name" value="Molybdopterin"/>
    <property type="match status" value="1"/>
</dbReference>
<keyword evidence="5" id="KW-0874">Quinone</keyword>
<feature type="compositionally biased region" description="Basic and acidic residues" evidence="12">
    <location>
        <begin position="496"/>
        <end position="505"/>
    </location>
</feature>
<dbReference type="GO" id="GO:0016020">
    <property type="term" value="C:membrane"/>
    <property type="evidence" value="ECO:0007669"/>
    <property type="project" value="InterPro"/>
</dbReference>
<keyword evidence="7" id="KW-1278">Translocase</keyword>
<dbReference type="AlphaFoldDB" id="A0A4Y6Q204"/>
<comment type="similarity">
    <text evidence="2">Belongs to the complex I 75 kDa subunit family.</text>
</comment>
<dbReference type="PROSITE" id="PS00643">
    <property type="entry name" value="COMPLEX1_75K_3"/>
    <property type="match status" value="1"/>
</dbReference>
<dbReference type="FunFam" id="3.30.70.20:FF:000002">
    <property type="entry name" value="NADH-ubiquinone oxidoreductase 75 kDa subunit"/>
    <property type="match status" value="1"/>
</dbReference>
<dbReference type="InterPro" id="IPR006963">
    <property type="entry name" value="Mopterin_OxRdtase_4Fe-4S_dom"/>
</dbReference>
<dbReference type="FunFam" id="3.10.20.740:FF:000001">
    <property type="entry name" value="NADH-quinone oxidoreductase subunit G"/>
    <property type="match status" value="1"/>
</dbReference>
<keyword evidence="18" id="KW-1185">Reference proteome</keyword>
<keyword evidence="3" id="KW-0004">4Fe-4S</keyword>
<dbReference type="SUPFAM" id="SSF54862">
    <property type="entry name" value="4Fe-4S ferredoxins"/>
    <property type="match status" value="1"/>
</dbReference>
<keyword evidence="10" id="KW-0520">NAD</keyword>
<dbReference type="PROSITE" id="PS00641">
    <property type="entry name" value="COMPLEX1_75K_1"/>
    <property type="match status" value="1"/>
</dbReference>
<evidence type="ECO:0000256" key="11">
    <source>
        <dbReference type="ARBA" id="ARBA00034078"/>
    </source>
</evidence>
<feature type="domain" description="4Fe-4S His(Cys)3-ligated-type" evidence="16">
    <location>
        <begin position="78"/>
        <end position="117"/>
    </location>
</feature>
<dbReference type="InterPro" id="IPR000283">
    <property type="entry name" value="NADH_UbQ_OxRdtase_75kDa_su_CS"/>
</dbReference>
<feature type="domain" description="2Fe-2S ferredoxin-type" evidence="13">
    <location>
        <begin position="2"/>
        <end position="78"/>
    </location>
</feature>
<proteinExistence type="inferred from homology"/>
<evidence type="ECO:0000256" key="5">
    <source>
        <dbReference type="ARBA" id="ARBA00022719"/>
    </source>
</evidence>
<dbReference type="Pfam" id="PF04879">
    <property type="entry name" value="Molybdop_Fe4S4"/>
    <property type="match status" value="1"/>
</dbReference>
<dbReference type="CDD" id="cd00207">
    <property type="entry name" value="fer2"/>
    <property type="match status" value="1"/>
</dbReference>
<dbReference type="InterPro" id="IPR017896">
    <property type="entry name" value="4Fe4S_Fe-S-bd"/>
</dbReference>
<evidence type="ECO:0000256" key="6">
    <source>
        <dbReference type="ARBA" id="ARBA00022723"/>
    </source>
</evidence>
<feature type="domain" description="4Fe-4S ferredoxin-type" evidence="14">
    <location>
        <begin position="138"/>
        <end position="169"/>
    </location>
</feature>
<feature type="compositionally biased region" description="Low complexity" evidence="12">
    <location>
        <begin position="529"/>
        <end position="546"/>
    </location>
</feature>
<protein>
    <submittedName>
        <fullName evidence="17">2Fe-2S iron-sulfur cluster binding domain-containing protein</fullName>
    </submittedName>
</protein>
<dbReference type="EMBL" id="CP041186">
    <property type="protein sequence ID" value="QDG54025.1"/>
    <property type="molecule type" value="Genomic_DNA"/>
</dbReference>
<evidence type="ECO:0000256" key="8">
    <source>
        <dbReference type="ARBA" id="ARBA00023004"/>
    </source>
</evidence>
<evidence type="ECO:0000256" key="1">
    <source>
        <dbReference type="ARBA" id="ARBA00001966"/>
    </source>
</evidence>
<dbReference type="GO" id="GO:0008137">
    <property type="term" value="F:NADH dehydrogenase (ubiquinone) activity"/>
    <property type="evidence" value="ECO:0007669"/>
    <property type="project" value="InterPro"/>
</dbReference>
<dbReference type="SUPFAM" id="SSF53706">
    <property type="entry name" value="Formate dehydrogenase/DMSO reductase, domains 1-3"/>
    <property type="match status" value="1"/>
</dbReference>
<dbReference type="InterPro" id="IPR050123">
    <property type="entry name" value="Prok_molybdopt-oxidoreductase"/>
</dbReference>
<dbReference type="Proteomes" id="UP000315995">
    <property type="component" value="Chromosome"/>
</dbReference>
<dbReference type="Pfam" id="PF13510">
    <property type="entry name" value="Fer2_4"/>
    <property type="match status" value="1"/>
</dbReference>
<evidence type="ECO:0000256" key="2">
    <source>
        <dbReference type="ARBA" id="ARBA00005404"/>
    </source>
</evidence>
<keyword evidence="4" id="KW-0001">2Fe-2S</keyword>
<keyword evidence="6" id="KW-0479">Metal-binding</keyword>
<keyword evidence="9" id="KW-0411">Iron-sulfur</keyword>
<accession>A0A4Y6Q204</accession>
<feature type="region of interest" description="Disordered" evidence="12">
    <location>
        <begin position="496"/>
        <end position="564"/>
    </location>
</feature>
<dbReference type="PANTHER" id="PTHR43105">
    <property type="entry name" value="RESPIRATORY NITRATE REDUCTASE"/>
    <property type="match status" value="1"/>
</dbReference>
<dbReference type="InterPro" id="IPR019574">
    <property type="entry name" value="NADH_UbQ_OxRdtase_Gsu_4Fe4S-bd"/>
</dbReference>
<dbReference type="GO" id="GO:0046872">
    <property type="term" value="F:metal ion binding"/>
    <property type="evidence" value="ECO:0007669"/>
    <property type="project" value="UniProtKB-KW"/>
</dbReference>
<keyword evidence="8" id="KW-0408">Iron</keyword>
<dbReference type="PANTHER" id="PTHR43105:SF10">
    <property type="entry name" value="NADH-QUINONE OXIDOREDUCTASE SUBUNIT G"/>
    <property type="match status" value="1"/>
</dbReference>
<evidence type="ECO:0000256" key="9">
    <source>
        <dbReference type="ARBA" id="ARBA00023014"/>
    </source>
</evidence>
<dbReference type="InterPro" id="IPR001041">
    <property type="entry name" value="2Fe-2S_ferredoxin-type"/>
</dbReference>
<gene>
    <name evidence="17" type="ORF">FIV42_25775</name>
</gene>
<dbReference type="GO" id="GO:0048038">
    <property type="term" value="F:quinone binding"/>
    <property type="evidence" value="ECO:0007669"/>
    <property type="project" value="UniProtKB-KW"/>
</dbReference>
<dbReference type="Pfam" id="PF10588">
    <property type="entry name" value="NADH-G_4Fe-4S_3"/>
    <property type="match status" value="1"/>
</dbReference>
<dbReference type="OrthoDB" id="9810782at2"/>
<evidence type="ECO:0000313" key="18">
    <source>
        <dbReference type="Proteomes" id="UP000315995"/>
    </source>
</evidence>
<sequence length="564" mass="62465">MAKVTINGTEIEVDKGTTILQAAAQAGYEVPHFCYHPALSIPANCRMCLVEVEDMPKLQPGCYTQVSDGMVVHTESERVIRARKAVLEFILVNHPVDCPICDQAGECKLQDYYMDYDAQESRLRTEKVQKVKVYPIGPEVVYDGERCILCTRCVRFCQEITGTGELTTTSRGDTSEIRTFPGRELDNNYSMCTVDICPVGALTSRDFRFKCRVWLLTSTDSVCTGCSNGCNIHLEHFRNEIQRYRPRYNPEVNDYWMCDAGRLSYKEVHTDRLLHPMTNGAEVSWHAVGEALADKVKGTDNIGLVVSPQASCEDLYLAKRFAEEHLGTDKLYIGGKPDGFADDLLIKADKNPNTRGVEAVWGGLGNIDSFDQLVEDMETGKVKALYMMGTHIPTDEATQKRFHKLVDKLDLFVLQAMHRAGLYDKAHIALPACSHAEKEGTYVNYDGIAQPAYKAFAPHGDSMPDWQIFMRLARAMGSPFGYTFLDQIREEMFQASEKAAEEAKQEAAPGAQEGVPAGVPEDTEEGKQAAEANAAQDADNVEPAPAAKEEEAPTTPKDSAPSAD</sequence>
<dbReference type="PROSITE" id="PS51085">
    <property type="entry name" value="2FE2S_FER_2"/>
    <property type="match status" value="1"/>
</dbReference>
<evidence type="ECO:0000256" key="12">
    <source>
        <dbReference type="SAM" id="MobiDB-lite"/>
    </source>
</evidence>
<dbReference type="InterPro" id="IPR006656">
    <property type="entry name" value="Mopterin_OxRdtase"/>
</dbReference>
<evidence type="ECO:0000259" key="13">
    <source>
        <dbReference type="PROSITE" id="PS51085"/>
    </source>
</evidence>
<dbReference type="GO" id="GO:0042773">
    <property type="term" value="P:ATP synthesis coupled electron transport"/>
    <property type="evidence" value="ECO:0007669"/>
    <property type="project" value="InterPro"/>
</dbReference>
<dbReference type="SUPFAM" id="SSF54292">
    <property type="entry name" value="2Fe-2S ferredoxin-like"/>
    <property type="match status" value="1"/>
</dbReference>
<accession>A0A5B8YG05</accession>
<dbReference type="Gene3D" id="2.20.25.90">
    <property type="entry name" value="ADC-like domains"/>
    <property type="match status" value="1"/>
</dbReference>
<organism evidence="17 18">
    <name type="scientific">Persicimonas caeni</name>
    <dbReference type="NCBI Taxonomy" id="2292766"/>
    <lineage>
        <taxon>Bacteria</taxon>
        <taxon>Deltaproteobacteria</taxon>
        <taxon>Bradymonadales</taxon>
        <taxon>Bradymonadaceae</taxon>
        <taxon>Persicimonas</taxon>
    </lineage>
</organism>
<dbReference type="RefSeq" id="WP_141200475.1">
    <property type="nucleotide sequence ID" value="NZ_CP041186.1"/>
</dbReference>
<evidence type="ECO:0000256" key="10">
    <source>
        <dbReference type="ARBA" id="ARBA00023027"/>
    </source>
</evidence>
<dbReference type="PROSITE" id="PS51379">
    <property type="entry name" value="4FE4S_FER_2"/>
    <property type="match status" value="1"/>
</dbReference>
<comment type="cofactor">
    <cofactor evidence="11">
        <name>[2Fe-2S] cluster</name>
        <dbReference type="ChEBI" id="CHEBI:190135"/>
    </cofactor>
</comment>
<dbReference type="GO" id="GO:0016491">
    <property type="term" value="F:oxidoreductase activity"/>
    <property type="evidence" value="ECO:0007669"/>
    <property type="project" value="InterPro"/>
</dbReference>
<evidence type="ECO:0000313" key="17">
    <source>
        <dbReference type="EMBL" id="QDG54025.1"/>
    </source>
</evidence>
<dbReference type="GO" id="GO:0051539">
    <property type="term" value="F:4 iron, 4 sulfur cluster binding"/>
    <property type="evidence" value="ECO:0007669"/>
    <property type="project" value="UniProtKB-KW"/>
</dbReference>
<dbReference type="Gene3D" id="3.40.50.740">
    <property type="match status" value="1"/>
</dbReference>
<evidence type="ECO:0000256" key="3">
    <source>
        <dbReference type="ARBA" id="ARBA00022485"/>
    </source>
</evidence>
<dbReference type="PROSITE" id="PS51669">
    <property type="entry name" value="4FE4S_MOW_BIS_MGD"/>
    <property type="match status" value="1"/>
</dbReference>
<dbReference type="InterPro" id="IPR054351">
    <property type="entry name" value="NADH_UbQ_OxRdtase_ferredoxin"/>
</dbReference>
<name>A0A4Y6Q204_PERCE</name>
<dbReference type="Gene3D" id="3.10.20.740">
    <property type="match status" value="1"/>
</dbReference>
<feature type="domain" description="4Fe-4S Mo/W bis-MGD-type" evidence="15">
    <location>
        <begin position="216"/>
        <end position="272"/>
    </location>
</feature>
<dbReference type="SMART" id="SM00926">
    <property type="entry name" value="Molybdop_Fe4S4"/>
    <property type="match status" value="1"/>
</dbReference>